<accession>A0A1G5S5C1</accession>
<dbReference type="CDD" id="cd01997">
    <property type="entry name" value="GMP_synthase_C"/>
    <property type="match status" value="1"/>
</dbReference>
<dbReference type="PANTHER" id="PTHR11922:SF2">
    <property type="entry name" value="GMP SYNTHASE [GLUTAMINE-HYDROLYZING]"/>
    <property type="match status" value="1"/>
</dbReference>
<dbReference type="PANTHER" id="PTHR11922">
    <property type="entry name" value="GMP SYNTHASE-RELATED"/>
    <property type="match status" value="1"/>
</dbReference>
<dbReference type="CDD" id="cd01742">
    <property type="entry name" value="GATase1_GMP_Synthase"/>
    <property type="match status" value="1"/>
</dbReference>
<dbReference type="PRINTS" id="PR00099">
    <property type="entry name" value="CPSGATASE"/>
</dbReference>
<comment type="pathway">
    <text evidence="2 9">Purine metabolism; GMP biosynthesis; GMP from XMP (L-Gln route): step 1/1.</text>
</comment>
<dbReference type="FunFam" id="3.30.300.10:FF:000002">
    <property type="entry name" value="GMP synthase [glutamine-hydrolyzing]"/>
    <property type="match status" value="1"/>
</dbReference>
<evidence type="ECO:0000256" key="9">
    <source>
        <dbReference type="HAMAP-Rule" id="MF_00344"/>
    </source>
</evidence>
<feature type="active site" description="Nucleophile" evidence="9">
    <location>
        <position position="85"/>
    </location>
</feature>
<dbReference type="Pfam" id="PF00958">
    <property type="entry name" value="GMP_synt_C"/>
    <property type="match status" value="1"/>
</dbReference>
<dbReference type="Gene3D" id="3.40.50.620">
    <property type="entry name" value="HUPs"/>
    <property type="match status" value="1"/>
</dbReference>
<keyword evidence="3 9" id="KW-0436">Ligase</keyword>
<comment type="function">
    <text evidence="1 9">Catalyzes the synthesis of GMP from XMP.</text>
</comment>
<feature type="active site" evidence="9">
    <location>
        <position position="172"/>
    </location>
</feature>
<dbReference type="EC" id="6.3.5.2" evidence="9"/>
<evidence type="ECO:0000256" key="4">
    <source>
        <dbReference type="ARBA" id="ARBA00022741"/>
    </source>
</evidence>
<dbReference type="InterPro" id="IPR029062">
    <property type="entry name" value="Class_I_gatase-like"/>
</dbReference>
<comment type="catalytic activity">
    <reaction evidence="9">
        <text>XMP + L-glutamine + ATP + H2O = GMP + L-glutamate + AMP + diphosphate + 2 H(+)</text>
        <dbReference type="Rhea" id="RHEA:11680"/>
        <dbReference type="ChEBI" id="CHEBI:15377"/>
        <dbReference type="ChEBI" id="CHEBI:15378"/>
        <dbReference type="ChEBI" id="CHEBI:29985"/>
        <dbReference type="ChEBI" id="CHEBI:30616"/>
        <dbReference type="ChEBI" id="CHEBI:33019"/>
        <dbReference type="ChEBI" id="CHEBI:57464"/>
        <dbReference type="ChEBI" id="CHEBI:58115"/>
        <dbReference type="ChEBI" id="CHEBI:58359"/>
        <dbReference type="ChEBI" id="CHEBI:456215"/>
        <dbReference type="EC" id="6.3.5.2"/>
    </reaction>
</comment>
<dbReference type="GO" id="GO:0005829">
    <property type="term" value="C:cytosol"/>
    <property type="evidence" value="ECO:0007669"/>
    <property type="project" value="TreeGrafter"/>
</dbReference>
<dbReference type="InterPro" id="IPR017926">
    <property type="entry name" value="GATASE"/>
</dbReference>
<dbReference type="NCBIfam" id="TIGR00888">
    <property type="entry name" value="guaA_Nterm"/>
    <property type="match status" value="1"/>
</dbReference>
<keyword evidence="4 9" id="KW-0547">Nucleotide-binding</keyword>
<proteinExistence type="inferred from homology"/>
<dbReference type="GO" id="GO:0005524">
    <property type="term" value="F:ATP binding"/>
    <property type="evidence" value="ECO:0007669"/>
    <property type="project" value="UniProtKB-UniRule"/>
</dbReference>
<sequence length="513" mass="57438">MMHIENEKIIIIDFGGQYNQLIARRVREAGVYSEVVSYKTPLSAIVEKKPSGIIFTGGPNSVYLEGAPSVDPGIFELGIPVLGICYGMQLMAHLLGGKVRKADQREYGKISLNLAEESALFSGVESGSTCWMSHFDYVEKEPEGFKISATTDNCPVGAMESVEKKLYAVQFHAEVEHTPFGRTLIQNFLYEICGCEGRWNMGSFAEEKIEQIKKIAGNDKVLCGLSGGVDSSVAALMVHKAIGNNLTCIFVDHGLLRKDEGDEVEKVFMEDFHMNFIRVNAQERFLGKLYGVSDPETKRKIIGEEFIRVFEEEANKLEGIKWLVQGTVYPDVIESGTDTAQVIKSHHNVGGLPDDMQFELIEPLRDLFKDEVRKVGLEIGLDENIVWRQPFPGPGLAIRVMGEITDEKLKIVRDSDAILREEIKKAGLHRDVWQYFTVLPNVKSVGVMGDERTYSHLVGIRAVTSIDGMTSDWARLPYEVLDKISSRIVNEVDHVNRIVYDVTSKPPSTIEWE</sequence>
<keyword evidence="5 9" id="KW-0332">GMP biosynthesis</keyword>
<organism evidence="12 13">
    <name type="scientific">Acidaminobacter hydrogenoformans DSM 2784</name>
    <dbReference type="NCBI Taxonomy" id="1120920"/>
    <lineage>
        <taxon>Bacteria</taxon>
        <taxon>Bacillati</taxon>
        <taxon>Bacillota</taxon>
        <taxon>Clostridia</taxon>
        <taxon>Peptostreptococcales</taxon>
        <taxon>Acidaminobacteraceae</taxon>
        <taxon>Acidaminobacter</taxon>
    </lineage>
</organism>
<dbReference type="EMBL" id="FMWL01000020">
    <property type="protein sequence ID" value="SCZ81602.1"/>
    <property type="molecule type" value="Genomic_DNA"/>
</dbReference>
<dbReference type="FunFam" id="3.40.50.620:FF:000001">
    <property type="entry name" value="GMP synthase [glutamine-hydrolyzing]"/>
    <property type="match status" value="1"/>
</dbReference>
<feature type="active site" evidence="9">
    <location>
        <position position="174"/>
    </location>
</feature>
<dbReference type="InterPro" id="IPR014729">
    <property type="entry name" value="Rossmann-like_a/b/a_fold"/>
</dbReference>
<reference evidence="12 13" key="1">
    <citation type="submission" date="2016-10" db="EMBL/GenBank/DDBJ databases">
        <authorList>
            <person name="de Groot N.N."/>
        </authorList>
    </citation>
    <scope>NUCLEOTIDE SEQUENCE [LARGE SCALE GENOMIC DNA]</scope>
    <source>
        <strain evidence="12 13">DSM 2784</strain>
    </source>
</reference>
<dbReference type="Pfam" id="PF00117">
    <property type="entry name" value="GATase"/>
    <property type="match status" value="1"/>
</dbReference>
<keyword evidence="7 9" id="KW-0067">ATP-binding</keyword>
<dbReference type="SUPFAM" id="SSF52402">
    <property type="entry name" value="Adenine nucleotide alpha hydrolases-like"/>
    <property type="match status" value="1"/>
</dbReference>
<dbReference type="PROSITE" id="PS51273">
    <property type="entry name" value="GATASE_TYPE_1"/>
    <property type="match status" value="1"/>
</dbReference>
<evidence type="ECO:0000256" key="1">
    <source>
        <dbReference type="ARBA" id="ARBA00002332"/>
    </source>
</evidence>
<dbReference type="InterPro" id="IPR004739">
    <property type="entry name" value="GMP_synth_GATase"/>
</dbReference>
<dbReference type="InterPro" id="IPR022310">
    <property type="entry name" value="NAD/GMP_synthase"/>
</dbReference>
<evidence type="ECO:0000256" key="2">
    <source>
        <dbReference type="ARBA" id="ARBA00005153"/>
    </source>
</evidence>
<dbReference type="Pfam" id="PF02540">
    <property type="entry name" value="NAD_synthase"/>
    <property type="match status" value="1"/>
</dbReference>
<dbReference type="Proteomes" id="UP000199208">
    <property type="component" value="Unassembled WGS sequence"/>
</dbReference>
<gene>
    <name evidence="9" type="primary">guaA</name>
    <name evidence="12" type="ORF">SAMN03080599_02876</name>
</gene>
<dbReference type="SUPFAM" id="SSF52317">
    <property type="entry name" value="Class I glutamine amidotransferase-like"/>
    <property type="match status" value="1"/>
</dbReference>
<protein>
    <recommendedName>
        <fullName evidence="9">GMP synthase [glutamine-hydrolyzing]</fullName>
        <ecNumber evidence="9">6.3.5.2</ecNumber>
    </recommendedName>
    <alternativeName>
        <fullName evidence="9">GMP synthetase</fullName>
    </alternativeName>
    <alternativeName>
        <fullName evidence="9">Glutamine amidotransferase</fullName>
    </alternativeName>
</protein>
<name>A0A1G5S5C1_9FIRM</name>
<dbReference type="UniPathway" id="UPA00189">
    <property type="reaction ID" value="UER00296"/>
</dbReference>
<dbReference type="NCBIfam" id="NF000848">
    <property type="entry name" value="PRK00074.1"/>
    <property type="match status" value="1"/>
</dbReference>
<keyword evidence="8 9" id="KW-0315">Glutamine amidotransferase</keyword>
<dbReference type="NCBIfam" id="TIGR00884">
    <property type="entry name" value="guaA_Cterm"/>
    <property type="match status" value="1"/>
</dbReference>
<dbReference type="STRING" id="1120920.SAMN03080599_02876"/>
<keyword evidence="6 9" id="KW-0658">Purine biosynthesis</keyword>
<evidence type="ECO:0000256" key="10">
    <source>
        <dbReference type="PROSITE-ProRule" id="PRU00886"/>
    </source>
</evidence>
<dbReference type="FunFam" id="3.40.50.880:FF:000001">
    <property type="entry name" value="GMP synthase [glutamine-hydrolyzing]"/>
    <property type="match status" value="1"/>
</dbReference>
<feature type="domain" description="GMPS ATP-PPase" evidence="11">
    <location>
        <begin position="199"/>
        <end position="388"/>
    </location>
</feature>
<dbReference type="InterPro" id="IPR025777">
    <property type="entry name" value="GMPS_ATP_PPase_dom"/>
</dbReference>
<feature type="binding site" evidence="10">
    <location>
        <begin position="226"/>
        <end position="232"/>
    </location>
    <ligand>
        <name>ATP</name>
        <dbReference type="ChEBI" id="CHEBI:30616"/>
    </ligand>
</feature>
<dbReference type="PRINTS" id="PR00096">
    <property type="entry name" value="GATASE"/>
</dbReference>
<evidence type="ECO:0000313" key="13">
    <source>
        <dbReference type="Proteomes" id="UP000199208"/>
    </source>
</evidence>
<keyword evidence="13" id="KW-1185">Reference proteome</keyword>
<evidence type="ECO:0000259" key="11">
    <source>
        <dbReference type="PROSITE" id="PS51553"/>
    </source>
</evidence>
<dbReference type="RefSeq" id="WP_330387171.1">
    <property type="nucleotide sequence ID" value="NZ_FMWL01000020.1"/>
</dbReference>
<dbReference type="PROSITE" id="PS51553">
    <property type="entry name" value="GMPS_ATP_PPASE"/>
    <property type="match status" value="1"/>
</dbReference>
<dbReference type="AlphaFoldDB" id="A0A1G5S5C1"/>
<evidence type="ECO:0000256" key="6">
    <source>
        <dbReference type="ARBA" id="ARBA00022755"/>
    </source>
</evidence>
<evidence type="ECO:0000256" key="7">
    <source>
        <dbReference type="ARBA" id="ARBA00022840"/>
    </source>
</evidence>
<comment type="subunit">
    <text evidence="9">Homodimer.</text>
</comment>
<dbReference type="InterPro" id="IPR022955">
    <property type="entry name" value="GMP_synthase"/>
</dbReference>
<evidence type="ECO:0000256" key="5">
    <source>
        <dbReference type="ARBA" id="ARBA00022749"/>
    </source>
</evidence>
<evidence type="ECO:0000313" key="12">
    <source>
        <dbReference type="EMBL" id="SCZ81602.1"/>
    </source>
</evidence>
<dbReference type="Gene3D" id="3.30.300.10">
    <property type="match status" value="1"/>
</dbReference>
<dbReference type="HAMAP" id="MF_00344">
    <property type="entry name" value="GMP_synthase"/>
    <property type="match status" value="1"/>
</dbReference>
<evidence type="ECO:0000256" key="3">
    <source>
        <dbReference type="ARBA" id="ARBA00022598"/>
    </source>
</evidence>
<dbReference type="Gene3D" id="3.40.50.880">
    <property type="match status" value="1"/>
</dbReference>
<evidence type="ECO:0000256" key="8">
    <source>
        <dbReference type="ARBA" id="ARBA00022962"/>
    </source>
</evidence>
<dbReference type="InterPro" id="IPR001674">
    <property type="entry name" value="GMP_synth_C"/>
</dbReference>
<dbReference type="GO" id="GO:0003921">
    <property type="term" value="F:GMP synthase activity"/>
    <property type="evidence" value="ECO:0007669"/>
    <property type="project" value="InterPro"/>
</dbReference>